<reference evidence="2" key="1">
    <citation type="submission" date="2023-07" db="EMBL/GenBank/DDBJ databases">
        <title>draft genome sequence of fig (Ficus carica).</title>
        <authorList>
            <person name="Takahashi T."/>
            <person name="Nishimura K."/>
        </authorList>
    </citation>
    <scope>NUCLEOTIDE SEQUENCE</scope>
</reference>
<accession>A0AA87YUK6</accession>
<evidence type="ECO:0000256" key="1">
    <source>
        <dbReference type="SAM" id="MobiDB-lite"/>
    </source>
</evidence>
<feature type="region of interest" description="Disordered" evidence="1">
    <location>
        <begin position="107"/>
        <end position="154"/>
    </location>
</feature>
<evidence type="ECO:0000313" key="2">
    <source>
        <dbReference type="EMBL" id="GMN23362.1"/>
    </source>
</evidence>
<name>A0AA87YUK6_FICCA</name>
<gene>
    <name evidence="2" type="ORF">TIFTF001_050275</name>
</gene>
<organism evidence="2 3">
    <name type="scientific">Ficus carica</name>
    <name type="common">Common fig</name>
    <dbReference type="NCBI Taxonomy" id="3494"/>
    <lineage>
        <taxon>Eukaryota</taxon>
        <taxon>Viridiplantae</taxon>
        <taxon>Streptophyta</taxon>
        <taxon>Embryophyta</taxon>
        <taxon>Tracheophyta</taxon>
        <taxon>Spermatophyta</taxon>
        <taxon>Magnoliopsida</taxon>
        <taxon>eudicotyledons</taxon>
        <taxon>Gunneridae</taxon>
        <taxon>Pentapetalae</taxon>
        <taxon>rosids</taxon>
        <taxon>fabids</taxon>
        <taxon>Rosales</taxon>
        <taxon>Moraceae</taxon>
        <taxon>Ficeae</taxon>
        <taxon>Ficus</taxon>
    </lineage>
</organism>
<sequence>MHSANLCVYVNKLRNEYVTLAFIYFSDPIVEITATYVQVAEVDGLTLFSAKSLTQPEIQPPAQAPAAPLQVKDAVDPPFPPVGRPKSIWPPIHLLRQLSQTVERERDRGLAATMAATDRQPPHGERQKLHFPAEESKANQTKPDKPTRQQKSFLFSPKSRRLIFSVTNIITAS</sequence>
<dbReference type="EMBL" id="BTGU01008042">
    <property type="protein sequence ID" value="GMN23362.1"/>
    <property type="molecule type" value="Genomic_DNA"/>
</dbReference>
<protein>
    <submittedName>
        <fullName evidence="2">Uncharacterized protein</fullName>
    </submittedName>
</protein>
<keyword evidence="3" id="KW-1185">Reference proteome</keyword>
<evidence type="ECO:0000313" key="3">
    <source>
        <dbReference type="Proteomes" id="UP001187192"/>
    </source>
</evidence>
<feature type="compositionally biased region" description="Basic and acidic residues" evidence="1">
    <location>
        <begin position="120"/>
        <end position="147"/>
    </location>
</feature>
<dbReference type="Proteomes" id="UP001187192">
    <property type="component" value="Unassembled WGS sequence"/>
</dbReference>
<proteinExistence type="predicted"/>
<comment type="caution">
    <text evidence="2">The sequence shown here is derived from an EMBL/GenBank/DDBJ whole genome shotgun (WGS) entry which is preliminary data.</text>
</comment>
<dbReference type="AlphaFoldDB" id="A0AA87YUK6"/>
<feature type="region of interest" description="Disordered" evidence="1">
    <location>
        <begin position="59"/>
        <end position="84"/>
    </location>
</feature>